<dbReference type="Pfam" id="PF00561">
    <property type="entry name" value="Abhydrolase_1"/>
    <property type="match status" value="1"/>
</dbReference>
<dbReference type="InterPro" id="IPR026968">
    <property type="entry name" value="PcaD/CatD"/>
</dbReference>
<name>A0A2S5KTP9_9PROT</name>
<dbReference type="SUPFAM" id="SSF53474">
    <property type="entry name" value="alpha/beta-Hydrolases"/>
    <property type="match status" value="1"/>
</dbReference>
<evidence type="ECO:0000313" key="2">
    <source>
        <dbReference type="EMBL" id="PPC77646.1"/>
    </source>
</evidence>
<dbReference type="InterPro" id="IPR050266">
    <property type="entry name" value="AB_hydrolase_sf"/>
</dbReference>
<organism evidence="2 3">
    <name type="scientific">Proteobacteria bacterium 228</name>
    <dbReference type="NCBI Taxonomy" id="2083153"/>
    <lineage>
        <taxon>Bacteria</taxon>
        <taxon>Pseudomonadati</taxon>
        <taxon>Pseudomonadota</taxon>
    </lineage>
</organism>
<dbReference type="GO" id="GO:0042952">
    <property type="term" value="P:beta-ketoadipate pathway"/>
    <property type="evidence" value="ECO:0007669"/>
    <property type="project" value="InterPro"/>
</dbReference>
<dbReference type="NCBIfam" id="TIGR02427">
    <property type="entry name" value="protocat_pcaD"/>
    <property type="match status" value="1"/>
</dbReference>
<gene>
    <name evidence="2" type="primary">pcaD</name>
    <name evidence="2" type="ORF">C4K68_09195</name>
</gene>
<dbReference type="Gene3D" id="3.40.50.1820">
    <property type="entry name" value="alpha/beta hydrolase"/>
    <property type="match status" value="1"/>
</dbReference>
<dbReference type="Proteomes" id="UP000238196">
    <property type="component" value="Unassembled WGS sequence"/>
</dbReference>
<dbReference type="GO" id="GO:0047570">
    <property type="term" value="F:3-oxoadipate enol-lactonase activity"/>
    <property type="evidence" value="ECO:0007669"/>
    <property type="project" value="InterPro"/>
</dbReference>
<dbReference type="InterPro" id="IPR000073">
    <property type="entry name" value="AB_hydrolase_1"/>
</dbReference>
<dbReference type="OrthoDB" id="9793083at2"/>
<dbReference type="PANTHER" id="PTHR43798">
    <property type="entry name" value="MONOACYLGLYCEROL LIPASE"/>
    <property type="match status" value="1"/>
</dbReference>
<feature type="domain" description="AB hydrolase-1" evidence="1">
    <location>
        <begin position="25"/>
        <end position="251"/>
    </location>
</feature>
<dbReference type="InterPro" id="IPR029058">
    <property type="entry name" value="AB_hydrolase_fold"/>
</dbReference>
<dbReference type="PRINTS" id="PR00111">
    <property type="entry name" value="ABHYDROLASE"/>
</dbReference>
<evidence type="ECO:0000259" key="1">
    <source>
        <dbReference type="Pfam" id="PF00561"/>
    </source>
</evidence>
<dbReference type="EMBL" id="PRLP01000028">
    <property type="protein sequence ID" value="PPC77646.1"/>
    <property type="molecule type" value="Genomic_DNA"/>
</dbReference>
<comment type="caution">
    <text evidence="2">The sequence shown here is derived from an EMBL/GenBank/DDBJ whole genome shotgun (WGS) entry which is preliminary data.</text>
</comment>
<dbReference type="AlphaFoldDB" id="A0A2S5KTP9"/>
<proteinExistence type="predicted"/>
<sequence>MNVLNIDGCRIHYSLESTSQDASGPIMVFANSLGTDFRVWNPLLPYLSAAIPGIRFLRYDKRGHGLSTATPAPYSMQRHIDDLVVLLDSLQLNQVLLCGLSVGGVIAQGVAAQRPDLVKALVLCDTAHKIGTEDGWNTRISLVREQGLATIADNIMKVWFARDYHANHQDELQLWKNMLINSPVEGYVGTCAALRDNDLTASTSQLTLPTLCVVGEEDGSTPPALVESMAQLIKGSRFVTLPDAAHIPCAEQPEALAGHIATFFKENGLV</sequence>
<evidence type="ECO:0000313" key="3">
    <source>
        <dbReference type="Proteomes" id="UP000238196"/>
    </source>
</evidence>
<protein>
    <submittedName>
        <fullName evidence="2">3-oxoadipate enol-lactonase</fullName>
    </submittedName>
</protein>
<reference evidence="2 3" key="1">
    <citation type="submission" date="2018-02" db="EMBL/GenBank/DDBJ databases">
        <title>novel marine gammaproteobacteria from coastal saline agro ecosystem.</title>
        <authorList>
            <person name="Krishnan R."/>
            <person name="Ramesh Kumar N."/>
        </authorList>
    </citation>
    <scope>NUCLEOTIDE SEQUENCE [LARGE SCALE GENOMIC DNA]</scope>
    <source>
        <strain evidence="2 3">228</strain>
    </source>
</reference>
<accession>A0A2S5KTP9</accession>